<evidence type="ECO:0000256" key="2">
    <source>
        <dbReference type="ARBA" id="ARBA00023136"/>
    </source>
</evidence>
<reference evidence="7" key="1">
    <citation type="submission" date="2022-11" db="EMBL/GenBank/DDBJ databases">
        <title>Lacinutrix neustonica HL-RS19T sp. nov., isolated from the surface microlayer sample of brackish Lake Shihwa.</title>
        <authorList>
            <person name="Choi J.Y."/>
            <person name="Hwang C.Y."/>
        </authorList>
    </citation>
    <scope>NUCLEOTIDE SEQUENCE</scope>
    <source>
        <strain evidence="7">HL-RS19</strain>
    </source>
</reference>
<dbReference type="GO" id="GO:0009279">
    <property type="term" value="C:cell outer membrane"/>
    <property type="evidence" value="ECO:0007669"/>
    <property type="project" value="UniProtKB-SubCell"/>
</dbReference>
<dbReference type="RefSeq" id="WP_267677809.1">
    <property type="nucleotide sequence ID" value="NZ_CP113088.1"/>
</dbReference>
<dbReference type="InterPro" id="IPR050330">
    <property type="entry name" value="Bact_OuterMem_StrucFunc"/>
</dbReference>
<dbReference type="AlphaFoldDB" id="A0A9E8MX82"/>
<dbReference type="PANTHER" id="PTHR30329">
    <property type="entry name" value="STATOR ELEMENT OF FLAGELLAR MOTOR COMPLEX"/>
    <property type="match status" value="1"/>
</dbReference>
<sequence length="188" mass="20628">MMIAQVVQGAINDGGCPRIDTDKDGIVDSQDKCPEQPGPPENAGCPSVQQQQEQANILALQQKERNKAIKAEVTSQLNALSRTIVFNNGTAVLNQRDKRAIDEIKKIMESQPKMKFHIAGHTDSTGGTQTNLALSEQRAKSVKDYLVLSGINEERLTSQGYGEDNPIADNNTKEGRLANRRVEIFIVN</sequence>
<feature type="domain" description="OmpA-like" evidence="6">
    <location>
        <begin position="73"/>
        <end position="188"/>
    </location>
</feature>
<dbReference type="PROSITE" id="PS51123">
    <property type="entry name" value="OMPA_2"/>
    <property type="match status" value="1"/>
</dbReference>
<dbReference type="InterPro" id="IPR006664">
    <property type="entry name" value="OMP_bac"/>
</dbReference>
<evidence type="ECO:0000256" key="1">
    <source>
        <dbReference type="ARBA" id="ARBA00004442"/>
    </source>
</evidence>
<accession>A0A9E8MX82</accession>
<dbReference type="SUPFAM" id="SSF103088">
    <property type="entry name" value="OmpA-like"/>
    <property type="match status" value="1"/>
</dbReference>
<dbReference type="EMBL" id="CP113088">
    <property type="protein sequence ID" value="WAC03233.1"/>
    <property type="molecule type" value="Genomic_DNA"/>
</dbReference>
<dbReference type="PRINTS" id="PR01023">
    <property type="entry name" value="NAFLGMOTY"/>
</dbReference>
<dbReference type="Proteomes" id="UP001164705">
    <property type="component" value="Chromosome"/>
</dbReference>
<name>A0A9E8MX82_9FLAO</name>
<evidence type="ECO:0000313" key="8">
    <source>
        <dbReference type="Proteomes" id="UP001164705"/>
    </source>
</evidence>
<protein>
    <submittedName>
        <fullName evidence="7">OmpA family protein</fullName>
    </submittedName>
</protein>
<dbReference type="InterPro" id="IPR036737">
    <property type="entry name" value="OmpA-like_sf"/>
</dbReference>
<evidence type="ECO:0000256" key="5">
    <source>
        <dbReference type="SAM" id="MobiDB-lite"/>
    </source>
</evidence>
<evidence type="ECO:0000256" key="4">
    <source>
        <dbReference type="PROSITE-ProRule" id="PRU00473"/>
    </source>
</evidence>
<keyword evidence="2 4" id="KW-0472">Membrane</keyword>
<evidence type="ECO:0000256" key="3">
    <source>
        <dbReference type="ARBA" id="ARBA00023237"/>
    </source>
</evidence>
<dbReference type="Gene3D" id="3.30.1330.60">
    <property type="entry name" value="OmpA-like domain"/>
    <property type="match status" value="1"/>
</dbReference>
<feature type="region of interest" description="Disordered" evidence="5">
    <location>
        <begin position="15"/>
        <end position="50"/>
    </location>
</feature>
<dbReference type="CDD" id="cd07185">
    <property type="entry name" value="OmpA_C-like"/>
    <property type="match status" value="1"/>
</dbReference>
<dbReference type="KEGG" id="lnu:N7U66_06580"/>
<dbReference type="InterPro" id="IPR006665">
    <property type="entry name" value="OmpA-like"/>
</dbReference>
<evidence type="ECO:0000313" key="7">
    <source>
        <dbReference type="EMBL" id="WAC03233.1"/>
    </source>
</evidence>
<dbReference type="PANTHER" id="PTHR30329:SF21">
    <property type="entry name" value="LIPOPROTEIN YIAD-RELATED"/>
    <property type="match status" value="1"/>
</dbReference>
<evidence type="ECO:0000259" key="6">
    <source>
        <dbReference type="PROSITE" id="PS51123"/>
    </source>
</evidence>
<dbReference type="Pfam" id="PF00691">
    <property type="entry name" value="OmpA"/>
    <property type="match status" value="1"/>
</dbReference>
<keyword evidence="3" id="KW-0998">Cell outer membrane</keyword>
<gene>
    <name evidence="7" type="ORF">N7U66_06580</name>
</gene>
<comment type="subcellular location">
    <subcellularLocation>
        <location evidence="1">Cell outer membrane</location>
    </subcellularLocation>
</comment>
<proteinExistence type="predicted"/>
<dbReference type="PRINTS" id="PR01021">
    <property type="entry name" value="OMPADOMAIN"/>
</dbReference>
<feature type="compositionally biased region" description="Basic and acidic residues" evidence="5">
    <location>
        <begin position="19"/>
        <end position="34"/>
    </location>
</feature>
<keyword evidence="8" id="KW-1185">Reference proteome</keyword>
<organism evidence="7 8">
    <name type="scientific">Lacinutrix neustonica</name>
    <dbReference type="NCBI Taxonomy" id="2980107"/>
    <lineage>
        <taxon>Bacteria</taxon>
        <taxon>Pseudomonadati</taxon>
        <taxon>Bacteroidota</taxon>
        <taxon>Flavobacteriia</taxon>
        <taxon>Flavobacteriales</taxon>
        <taxon>Flavobacteriaceae</taxon>
        <taxon>Lacinutrix</taxon>
    </lineage>
</organism>